<evidence type="ECO:0000256" key="1">
    <source>
        <dbReference type="ARBA" id="ARBA00004141"/>
    </source>
</evidence>
<dbReference type="Gene3D" id="1.20.1250.20">
    <property type="entry name" value="MFS general substrate transporter like domains"/>
    <property type="match status" value="1"/>
</dbReference>
<feature type="transmembrane region" description="Helical" evidence="6">
    <location>
        <begin position="406"/>
        <end position="430"/>
    </location>
</feature>
<comment type="caution">
    <text evidence="8">The sequence shown here is derived from an EMBL/GenBank/DDBJ whole genome shotgun (WGS) entry which is preliminary data.</text>
</comment>
<evidence type="ECO:0000256" key="3">
    <source>
        <dbReference type="ARBA" id="ARBA00022692"/>
    </source>
</evidence>
<dbReference type="Proteomes" id="UP001314205">
    <property type="component" value="Unassembled WGS sequence"/>
</dbReference>
<dbReference type="InterPro" id="IPR036259">
    <property type="entry name" value="MFS_trans_sf"/>
</dbReference>
<evidence type="ECO:0000256" key="2">
    <source>
        <dbReference type="ARBA" id="ARBA00022448"/>
    </source>
</evidence>
<gene>
    <name evidence="8" type="ORF">PARMNEM_LOCUS1018</name>
</gene>
<evidence type="ECO:0000259" key="7">
    <source>
        <dbReference type="PROSITE" id="PS50850"/>
    </source>
</evidence>
<feature type="transmembrane region" description="Helical" evidence="6">
    <location>
        <begin position="437"/>
        <end position="461"/>
    </location>
</feature>
<evidence type="ECO:0000313" key="9">
    <source>
        <dbReference type="Proteomes" id="UP001314205"/>
    </source>
</evidence>
<dbReference type="PRINTS" id="PR00173">
    <property type="entry name" value="EDTRNSPORT"/>
</dbReference>
<feature type="transmembrane region" description="Helical" evidence="6">
    <location>
        <begin position="380"/>
        <end position="400"/>
    </location>
</feature>
<dbReference type="GO" id="GO:0022857">
    <property type="term" value="F:transmembrane transporter activity"/>
    <property type="evidence" value="ECO:0007669"/>
    <property type="project" value="InterPro"/>
</dbReference>
<dbReference type="AlphaFoldDB" id="A0AAV1K7B8"/>
<protein>
    <recommendedName>
        <fullName evidence="7">Major facilitator superfamily (MFS) profile domain-containing protein</fullName>
    </recommendedName>
</protein>
<evidence type="ECO:0000313" key="8">
    <source>
        <dbReference type="EMBL" id="CAK1579005.1"/>
    </source>
</evidence>
<feature type="transmembrane region" description="Helical" evidence="6">
    <location>
        <begin position="155"/>
        <end position="178"/>
    </location>
</feature>
<dbReference type="InterPro" id="IPR011701">
    <property type="entry name" value="MFS"/>
</dbReference>
<sequence>MSANKKVDNDGKIHLEAALDLAGFGPYSYIMTSLTGFIIISHACIVFSAPIIIPASACELKTTNSQQGYIAAGQLFGIILGGVVGGYLGDKFGRRRVLRFTLISGAVINGITSISVNWIMLLTMQSLASFCAASIFPLSMAFLSESVPKGKRNLLVLLVNSISIMSQGILAVIAIPIIPLPFSFYIPALGIYWNSWRTLLFVYSTPSLLSALWLCFTLKSPKYVFAQGLEEEAIDIIKAIHRWNNRKTVKEIQIKGLRLDAEQLDGPTSSKNQIVPLFKTPLLKYTVIMTTMFLLQQIGSFTIWMPTIANHFVEMVKTGVGTDKSLCNIIRDSIEAPVDQDIAPCALKVTSLLFVLSVGALQSLVNALLSLVVNRVGYRNMVICVTIVSGTSGVIVNLIPNAYTSAFFFMIFVTGVLVTGMYMAIAVTLFPTHLRALAVALTSTAGSIGMIASVQILNLLLQINCNAGFYLFSGLFVASAFIAALLPDDRYLKETNKRRREE</sequence>
<keyword evidence="2" id="KW-0813">Transport</keyword>
<proteinExistence type="predicted"/>
<dbReference type="PANTHER" id="PTHR23511">
    <property type="entry name" value="SYNAPTIC VESICLE GLYCOPROTEIN 2"/>
    <property type="match status" value="1"/>
</dbReference>
<keyword evidence="4 6" id="KW-1133">Transmembrane helix</keyword>
<accession>A0AAV1K7B8</accession>
<keyword evidence="9" id="KW-1185">Reference proteome</keyword>
<feature type="transmembrane region" description="Helical" evidence="6">
    <location>
        <begin position="282"/>
        <end position="305"/>
    </location>
</feature>
<dbReference type="Pfam" id="PF07690">
    <property type="entry name" value="MFS_1"/>
    <property type="match status" value="2"/>
</dbReference>
<keyword evidence="5 6" id="KW-0472">Membrane</keyword>
<feature type="transmembrane region" description="Helical" evidence="6">
    <location>
        <begin position="34"/>
        <end position="57"/>
    </location>
</feature>
<dbReference type="PANTHER" id="PTHR23511:SF35">
    <property type="entry name" value="MAJOR FACILITATOR SUPERFAMILY (MFS) PROFILE DOMAIN-CONTAINING PROTEIN"/>
    <property type="match status" value="1"/>
</dbReference>
<feature type="transmembrane region" description="Helical" evidence="6">
    <location>
        <begin position="198"/>
        <end position="216"/>
    </location>
</feature>
<name>A0AAV1K7B8_9NEOP</name>
<feature type="transmembrane region" description="Helical" evidence="6">
    <location>
        <begin position="69"/>
        <end position="88"/>
    </location>
</feature>
<dbReference type="EMBL" id="CAVLGL010000002">
    <property type="protein sequence ID" value="CAK1579005.1"/>
    <property type="molecule type" value="Genomic_DNA"/>
</dbReference>
<feature type="transmembrane region" description="Helical" evidence="6">
    <location>
        <begin position="352"/>
        <end position="373"/>
    </location>
</feature>
<dbReference type="GO" id="GO:0016020">
    <property type="term" value="C:membrane"/>
    <property type="evidence" value="ECO:0007669"/>
    <property type="project" value="UniProtKB-SubCell"/>
</dbReference>
<dbReference type="SUPFAM" id="SSF103473">
    <property type="entry name" value="MFS general substrate transporter"/>
    <property type="match status" value="1"/>
</dbReference>
<feature type="domain" description="Major facilitator superfamily (MFS) profile" evidence="7">
    <location>
        <begin position="28"/>
        <end position="491"/>
    </location>
</feature>
<organism evidence="8 9">
    <name type="scientific">Parnassius mnemosyne</name>
    <name type="common">clouded apollo</name>
    <dbReference type="NCBI Taxonomy" id="213953"/>
    <lineage>
        <taxon>Eukaryota</taxon>
        <taxon>Metazoa</taxon>
        <taxon>Ecdysozoa</taxon>
        <taxon>Arthropoda</taxon>
        <taxon>Hexapoda</taxon>
        <taxon>Insecta</taxon>
        <taxon>Pterygota</taxon>
        <taxon>Neoptera</taxon>
        <taxon>Endopterygota</taxon>
        <taxon>Lepidoptera</taxon>
        <taxon>Glossata</taxon>
        <taxon>Ditrysia</taxon>
        <taxon>Papilionoidea</taxon>
        <taxon>Papilionidae</taxon>
        <taxon>Parnassiinae</taxon>
        <taxon>Parnassini</taxon>
        <taxon>Parnassius</taxon>
        <taxon>Driopa</taxon>
    </lineage>
</organism>
<evidence type="ECO:0000256" key="6">
    <source>
        <dbReference type="SAM" id="Phobius"/>
    </source>
</evidence>
<dbReference type="InterPro" id="IPR020846">
    <property type="entry name" value="MFS_dom"/>
</dbReference>
<dbReference type="PROSITE" id="PS50850">
    <property type="entry name" value="MFS"/>
    <property type="match status" value="1"/>
</dbReference>
<reference evidence="8 9" key="1">
    <citation type="submission" date="2023-11" db="EMBL/GenBank/DDBJ databases">
        <authorList>
            <person name="Hedman E."/>
            <person name="Englund M."/>
            <person name="Stromberg M."/>
            <person name="Nyberg Akerstrom W."/>
            <person name="Nylinder S."/>
            <person name="Jareborg N."/>
            <person name="Kallberg Y."/>
            <person name="Kronander E."/>
        </authorList>
    </citation>
    <scope>NUCLEOTIDE SEQUENCE [LARGE SCALE GENOMIC DNA]</scope>
</reference>
<keyword evidence="3 6" id="KW-0812">Transmembrane</keyword>
<evidence type="ECO:0000256" key="4">
    <source>
        <dbReference type="ARBA" id="ARBA00022989"/>
    </source>
</evidence>
<feature type="transmembrane region" description="Helical" evidence="6">
    <location>
        <begin position="100"/>
        <end position="120"/>
    </location>
</feature>
<feature type="transmembrane region" description="Helical" evidence="6">
    <location>
        <begin position="126"/>
        <end position="143"/>
    </location>
</feature>
<comment type="subcellular location">
    <subcellularLocation>
        <location evidence="1">Membrane</location>
        <topology evidence="1">Multi-pass membrane protein</topology>
    </subcellularLocation>
</comment>
<feature type="transmembrane region" description="Helical" evidence="6">
    <location>
        <begin position="467"/>
        <end position="487"/>
    </location>
</feature>
<evidence type="ECO:0000256" key="5">
    <source>
        <dbReference type="ARBA" id="ARBA00023136"/>
    </source>
</evidence>